<name>A0ABN9H648_9NEOB</name>
<proteinExistence type="predicted"/>
<comment type="caution">
    <text evidence="1">The sequence shown here is derived from an EMBL/GenBank/DDBJ whole genome shotgun (WGS) entry which is preliminary data.</text>
</comment>
<sequence length="94" mass="10443">MGEVNFNLICDIKTKTEPLYLNVKADSHTTEVCIQCQDNTGTVTTLSTQVPNEIDLGQVDINDSSTLQFHIINNGRFPLTSAARCPHHEHCRST</sequence>
<evidence type="ECO:0000313" key="1">
    <source>
        <dbReference type="EMBL" id="CAI9616594.1"/>
    </source>
</evidence>
<dbReference type="EMBL" id="CATNWA010020083">
    <property type="protein sequence ID" value="CAI9616594.1"/>
    <property type="molecule type" value="Genomic_DNA"/>
</dbReference>
<evidence type="ECO:0000313" key="2">
    <source>
        <dbReference type="Proteomes" id="UP001162483"/>
    </source>
</evidence>
<dbReference type="PANTHER" id="PTHR23053">
    <property type="entry name" value="DLEC1 DELETED IN LUNG AND ESOPHAGEAL CANCER 1"/>
    <property type="match status" value="1"/>
</dbReference>
<gene>
    <name evidence="1" type="ORF">SPARVUS_LOCUS15405301</name>
</gene>
<protein>
    <submittedName>
        <fullName evidence="1">Uncharacterized protein</fullName>
    </submittedName>
</protein>
<dbReference type="InterPro" id="IPR033305">
    <property type="entry name" value="Hydin-like"/>
</dbReference>
<dbReference type="PANTHER" id="PTHR23053:SF0">
    <property type="entry name" value="HYDROCEPHALUS-INDUCING PROTEIN HOMOLOG"/>
    <property type="match status" value="1"/>
</dbReference>
<dbReference type="Proteomes" id="UP001162483">
    <property type="component" value="Unassembled WGS sequence"/>
</dbReference>
<organism evidence="1 2">
    <name type="scientific">Staurois parvus</name>
    <dbReference type="NCBI Taxonomy" id="386267"/>
    <lineage>
        <taxon>Eukaryota</taxon>
        <taxon>Metazoa</taxon>
        <taxon>Chordata</taxon>
        <taxon>Craniata</taxon>
        <taxon>Vertebrata</taxon>
        <taxon>Euteleostomi</taxon>
        <taxon>Amphibia</taxon>
        <taxon>Batrachia</taxon>
        <taxon>Anura</taxon>
        <taxon>Neobatrachia</taxon>
        <taxon>Ranoidea</taxon>
        <taxon>Ranidae</taxon>
        <taxon>Staurois</taxon>
    </lineage>
</organism>
<keyword evidence="2" id="KW-1185">Reference proteome</keyword>
<accession>A0ABN9H648</accession>
<reference evidence="1" key="1">
    <citation type="submission" date="2023-05" db="EMBL/GenBank/DDBJ databases">
        <authorList>
            <person name="Stuckert A."/>
        </authorList>
    </citation>
    <scope>NUCLEOTIDE SEQUENCE</scope>
</reference>